<dbReference type="InterPro" id="IPR058627">
    <property type="entry name" value="MdtA-like_C"/>
</dbReference>
<evidence type="ECO:0000313" key="9">
    <source>
        <dbReference type="Proteomes" id="UP001187221"/>
    </source>
</evidence>
<keyword evidence="9" id="KW-1185">Reference proteome</keyword>
<gene>
    <name evidence="8" type="primary">mexA</name>
    <name evidence="8" type="ORF">NUTIK01_24930</name>
</gene>
<protein>
    <submittedName>
        <fullName evidence="8">Multidrug efflux RND transporter periplasmic adaptor subunit MexA</fullName>
    </submittedName>
</protein>
<feature type="chain" id="PRO_5047126700" evidence="3">
    <location>
        <begin position="23"/>
        <end position="367"/>
    </location>
</feature>
<sequence length="367" mass="39196">MFYGGLALGVSMLLAGCGGAPAPAPKAPPHVDVIVMQPGDVERDMVFSGRTSAYRIAEIRPQVSGILQRRQFEEGTDVVKGQTLYQVDPSTYQAVYDRAVATAASTGALARRYQALVSDSVVSKQQRDDAVAAWRQAQADVQSARINLQRARVYAPISGRIGRSLTTEGALVTADQATALTTVTQLDPIFVDIQQSSDALLRLRRSLTDKNLTAGKGGNIPVELTLEDGKPYEIKGRLAFSEVSVDPGTGMTTLRAIFPNPQHLLLPGMYVRARVRTAPAKASYLVPQNCVERDIHADPFVYVVDAQGQARQVKVTIDGTQGNAWVVTGGLHPGDRVISNGLEAVNSGTKVTIDKSVNGTQTDAGAN</sequence>
<evidence type="ECO:0000256" key="2">
    <source>
        <dbReference type="ARBA" id="ARBA00009477"/>
    </source>
</evidence>
<dbReference type="NCBIfam" id="TIGR01730">
    <property type="entry name" value="RND_mfp"/>
    <property type="match status" value="1"/>
</dbReference>
<dbReference type="InterPro" id="IPR058626">
    <property type="entry name" value="MdtA-like_b-barrel"/>
</dbReference>
<dbReference type="Gene3D" id="2.40.50.100">
    <property type="match status" value="1"/>
</dbReference>
<keyword evidence="3" id="KW-0732">Signal</keyword>
<feature type="domain" description="Multidrug resistance protein MdtA-like C-terminal permuted SH3" evidence="7">
    <location>
        <begin position="285"/>
        <end position="342"/>
    </location>
</feature>
<dbReference type="PANTHER" id="PTHR30158">
    <property type="entry name" value="ACRA/E-RELATED COMPONENT OF DRUG EFFLUX TRANSPORTER"/>
    <property type="match status" value="1"/>
</dbReference>
<feature type="domain" description="Multidrug resistance protein MdtA-like beta-barrel" evidence="6">
    <location>
        <begin position="188"/>
        <end position="276"/>
    </location>
</feature>
<name>A0ABQ6P8Y5_9SPHN</name>
<feature type="domain" description="Multidrug resistance protein MdtA-like alpha-helical hairpin" evidence="4">
    <location>
        <begin position="91"/>
        <end position="152"/>
    </location>
</feature>
<evidence type="ECO:0000256" key="3">
    <source>
        <dbReference type="SAM" id="SignalP"/>
    </source>
</evidence>
<dbReference type="InterPro" id="IPR006143">
    <property type="entry name" value="RND_pump_MFP"/>
</dbReference>
<dbReference type="PANTHER" id="PTHR30158:SF3">
    <property type="entry name" value="MULTIDRUG EFFLUX PUMP SUBUNIT ACRA-RELATED"/>
    <property type="match status" value="1"/>
</dbReference>
<proteinExistence type="inferred from homology"/>
<dbReference type="Pfam" id="PF25944">
    <property type="entry name" value="Beta-barrel_RND"/>
    <property type="match status" value="1"/>
</dbReference>
<evidence type="ECO:0000259" key="7">
    <source>
        <dbReference type="Pfam" id="PF25967"/>
    </source>
</evidence>
<feature type="domain" description="Multidrug resistance protein MdtA-like barrel-sandwich hybrid" evidence="5">
    <location>
        <begin position="55"/>
        <end position="184"/>
    </location>
</feature>
<evidence type="ECO:0000259" key="5">
    <source>
        <dbReference type="Pfam" id="PF25917"/>
    </source>
</evidence>
<dbReference type="SUPFAM" id="SSF111369">
    <property type="entry name" value="HlyD-like secretion proteins"/>
    <property type="match status" value="1"/>
</dbReference>
<comment type="similarity">
    <text evidence="2">Belongs to the membrane fusion protein (MFP) (TC 8.A.1) family.</text>
</comment>
<dbReference type="Gene3D" id="2.40.420.20">
    <property type="match status" value="1"/>
</dbReference>
<evidence type="ECO:0000256" key="1">
    <source>
        <dbReference type="ARBA" id="ARBA00004196"/>
    </source>
</evidence>
<dbReference type="Proteomes" id="UP001187221">
    <property type="component" value="Unassembled WGS sequence"/>
</dbReference>
<dbReference type="Pfam" id="PF25876">
    <property type="entry name" value="HH_MFP_RND"/>
    <property type="match status" value="1"/>
</dbReference>
<comment type="caution">
    <text evidence="8">The sequence shown here is derived from an EMBL/GenBank/DDBJ whole genome shotgun (WGS) entry which is preliminary data.</text>
</comment>
<evidence type="ECO:0000313" key="8">
    <source>
        <dbReference type="EMBL" id="GMM61716.1"/>
    </source>
</evidence>
<dbReference type="EMBL" id="BTFW01000001">
    <property type="protein sequence ID" value="GMM61716.1"/>
    <property type="molecule type" value="Genomic_DNA"/>
</dbReference>
<dbReference type="Gene3D" id="2.40.30.170">
    <property type="match status" value="1"/>
</dbReference>
<reference evidence="8 9" key="1">
    <citation type="submission" date="2023-06" db="EMBL/GenBank/DDBJ databases">
        <title>Draft genome sequence of Novosphingobium sp. strain IK01.</title>
        <authorList>
            <person name="Hatamoto M."/>
            <person name="Ikarashi T."/>
            <person name="Yamaguchi T."/>
        </authorList>
    </citation>
    <scope>NUCLEOTIDE SEQUENCE [LARGE SCALE GENOMIC DNA]</scope>
    <source>
        <strain evidence="8 9">IK01</strain>
    </source>
</reference>
<organism evidence="8 9">
    <name type="scientific">Novosphingobium pituita</name>
    <dbReference type="NCBI Taxonomy" id="3056842"/>
    <lineage>
        <taxon>Bacteria</taxon>
        <taxon>Pseudomonadati</taxon>
        <taxon>Pseudomonadota</taxon>
        <taxon>Alphaproteobacteria</taxon>
        <taxon>Sphingomonadales</taxon>
        <taxon>Sphingomonadaceae</taxon>
        <taxon>Novosphingobium</taxon>
    </lineage>
</organism>
<dbReference type="Pfam" id="PF25917">
    <property type="entry name" value="BSH_RND"/>
    <property type="match status" value="1"/>
</dbReference>
<dbReference type="InterPro" id="IPR058625">
    <property type="entry name" value="MdtA-like_BSH"/>
</dbReference>
<evidence type="ECO:0000259" key="6">
    <source>
        <dbReference type="Pfam" id="PF25944"/>
    </source>
</evidence>
<comment type="subcellular location">
    <subcellularLocation>
        <location evidence="1">Cell envelope</location>
    </subcellularLocation>
</comment>
<dbReference type="Pfam" id="PF25967">
    <property type="entry name" value="RND-MFP_C"/>
    <property type="match status" value="1"/>
</dbReference>
<accession>A0ABQ6P8Y5</accession>
<evidence type="ECO:0000259" key="4">
    <source>
        <dbReference type="Pfam" id="PF25876"/>
    </source>
</evidence>
<feature type="signal peptide" evidence="3">
    <location>
        <begin position="1"/>
        <end position="22"/>
    </location>
</feature>
<dbReference type="Gene3D" id="1.10.287.470">
    <property type="entry name" value="Helix hairpin bin"/>
    <property type="match status" value="1"/>
</dbReference>
<dbReference type="InterPro" id="IPR058624">
    <property type="entry name" value="MdtA-like_HH"/>
</dbReference>